<feature type="domain" description="F-box" evidence="1">
    <location>
        <begin position="20"/>
        <end position="56"/>
    </location>
</feature>
<dbReference type="AlphaFoldDB" id="A0ABC9B733"/>
<dbReference type="InterPro" id="IPR032675">
    <property type="entry name" value="LRR_dom_sf"/>
</dbReference>
<evidence type="ECO:0000259" key="1">
    <source>
        <dbReference type="PROSITE" id="PS50181"/>
    </source>
</evidence>
<dbReference type="EMBL" id="OZ075134">
    <property type="protein sequence ID" value="CAL4994628.1"/>
    <property type="molecule type" value="Genomic_DNA"/>
</dbReference>
<dbReference type="InterPro" id="IPR053781">
    <property type="entry name" value="F-box_AtFBL13-like"/>
</dbReference>
<sequence length="561" mass="63159">MPPKKKSGKGKRAVASGAARASLDVLPDEVLGHVLSFLPAQEAVRTCVLARRWRHLWRSASGLRISCDGEGEGASMKELREFVDHLFLLRGGSPLDTCQLSLLHLDDDDDDTRRIHLWIRHVLMCRVRELSLNISWNRNCFTARFYLDDLPLISQHLKRLKLCSLHLNGSFVDFSSCPTLEVLEIEDCDIIDLDRISSPSLKSLSISSYCDFSESHRSHVYAPNLVSLWLEVCYGRAPILERMPSLVDAVVEIDANDCDHCHHYDLVDSEDEECLCYGVHGDTDCVLLQGLSEARSLVLMSQDRMFIFRRDLKCCPVFSNLKTLLLNQYWCVRASFSALTCILEHSPVLEVLTLQLFCMGPKSKVHMKGSPDPTQRSSAIPEHLNLVEVKCEVVDDRVLNLLEFLNKLGIYGDTDSVLLQGLSEAHSLVLSSVNETTILIRDLKYCPIFSNLKTLLLNEHCCVAADFSALTSILEHSPVLEKLTLLLFCKGPKSKVLMKGSPDPTERSNEISEHLKVVEVKCKVVDDRVLNVLEFLNKLGICFSFRGKKKKRKAGDNYSTT</sequence>
<dbReference type="SMART" id="SM00256">
    <property type="entry name" value="FBOX"/>
    <property type="match status" value="1"/>
</dbReference>
<dbReference type="PROSITE" id="PS50181">
    <property type="entry name" value="FBOX"/>
    <property type="match status" value="1"/>
</dbReference>
<dbReference type="CDD" id="cd22160">
    <property type="entry name" value="F-box_AtFBL13-like"/>
    <property type="match status" value="1"/>
</dbReference>
<protein>
    <recommendedName>
        <fullName evidence="1">F-box domain-containing protein</fullName>
    </recommendedName>
</protein>
<reference evidence="2" key="1">
    <citation type="submission" date="2024-10" db="EMBL/GenBank/DDBJ databases">
        <authorList>
            <person name="Ryan C."/>
        </authorList>
    </citation>
    <scope>NUCLEOTIDE SEQUENCE [LARGE SCALE GENOMIC DNA]</scope>
</reference>
<dbReference type="InterPro" id="IPR001810">
    <property type="entry name" value="F-box_dom"/>
</dbReference>
<accession>A0ABC9B733</accession>
<keyword evidence="3" id="KW-1185">Reference proteome</keyword>
<name>A0ABC9B733_9POAL</name>
<dbReference type="Gene3D" id="3.80.10.10">
    <property type="entry name" value="Ribonuclease Inhibitor"/>
    <property type="match status" value="1"/>
</dbReference>
<dbReference type="PANTHER" id="PTHR34223">
    <property type="entry name" value="OS11G0201299 PROTEIN"/>
    <property type="match status" value="1"/>
</dbReference>
<dbReference type="Proteomes" id="UP001497457">
    <property type="component" value="Chromosome 24b"/>
</dbReference>
<dbReference type="Gene3D" id="1.20.1280.50">
    <property type="match status" value="1"/>
</dbReference>
<organism evidence="2 3">
    <name type="scientific">Urochloa decumbens</name>
    <dbReference type="NCBI Taxonomy" id="240449"/>
    <lineage>
        <taxon>Eukaryota</taxon>
        <taxon>Viridiplantae</taxon>
        <taxon>Streptophyta</taxon>
        <taxon>Embryophyta</taxon>
        <taxon>Tracheophyta</taxon>
        <taxon>Spermatophyta</taxon>
        <taxon>Magnoliopsida</taxon>
        <taxon>Liliopsida</taxon>
        <taxon>Poales</taxon>
        <taxon>Poaceae</taxon>
        <taxon>PACMAD clade</taxon>
        <taxon>Panicoideae</taxon>
        <taxon>Panicodae</taxon>
        <taxon>Paniceae</taxon>
        <taxon>Melinidinae</taxon>
        <taxon>Urochloa</taxon>
    </lineage>
</organism>
<dbReference type="InterPro" id="IPR036047">
    <property type="entry name" value="F-box-like_dom_sf"/>
</dbReference>
<dbReference type="InterPro" id="IPR053197">
    <property type="entry name" value="F-box_SCFL_complex_component"/>
</dbReference>
<dbReference type="SUPFAM" id="SSF52047">
    <property type="entry name" value="RNI-like"/>
    <property type="match status" value="1"/>
</dbReference>
<gene>
    <name evidence="2" type="ORF">URODEC1_LOCUS62008</name>
</gene>
<dbReference type="PANTHER" id="PTHR34223:SF80">
    <property type="entry name" value="OS11G0205900 PROTEIN"/>
    <property type="match status" value="1"/>
</dbReference>
<evidence type="ECO:0000313" key="2">
    <source>
        <dbReference type="EMBL" id="CAL4994628.1"/>
    </source>
</evidence>
<proteinExistence type="predicted"/>
<dbReference type="SUPFAM" id="SSF81383">
    <property type="entry name" value="F-box domain"/>
    <property type="match status" value="1"/>
</dbReference>
<dbReference type="Pfam" id="PF00646">
    <property type="entry name" value="F-box"/>
    <property type="match status" value="1"/>
</dbReference>
<evidence type="ECO:0000313" key="3">
    <source>
        <dbReference type="Proteomes" id="UP001497457"/>
    </source>
</evidence>